<dbReference type="FunFam" id="1.25.10.10:FF:000491">
    <property type="entry name" value="RING-type E3 ubiquitin transferase"/>
    <property type="match status" value="1"/>
</dbReference>
<dbReference type="Proteomes" id="UP001055439">
    <property type="component" value="Chromosome 8"/>
</dbReference>
<evidence type="ECO:0000313" key="10">
    <source>
        <dbReference type="Proteomes" id="UP001055439"/>
    </source>
</evidence>
<evidence type="ECO:0000256" key="2">
    <source>
        <dbReference type="ARBA" id="ARBA00004906"/>
    </source>
</evidence>
<dbReference type="Pfam" id="PF25598">
    <property type="entry name" value="ARM_PUB"/>
    <property type="match status" value="1"/>
</dbReference>
<dbReference type="InterPro" id="IPR003613">
    <property type="entry name" value="Ubox_domain"/>
</dbReference>
<dbReference type="InterPro" id="IPR057623">
    <property type="entry name" value="PUB12-19-like_N"/>
</dbReference>
<dbReference type="SUPFAM" id="SSF48371">
    <property type="entry name" value="ARM repeat"/>
    <property type="match status" value="1"/>
</dbReference>
<dbReference type="Pfam" id="PF04564">
    <property type="entry name" value="U-box"/>
    <property type="match status" value="1"/>
</dbReference>
<dbReference type="CDD" id="cd16664">
    <property type="entry name" value="RING-Ubox_PUB"/>
    <property type="match status" value="1"/>
</dbReference>
<keyword evidence="6" id="KW-0833">Ubl conjugation pathway</keyword>
<evidence type="ECO:0000256" key="5">
    <source>
        <dbReference type="ARBA" id="ARBA00022737"/>
    </source>
</evidence>
<feature type="compositionally biased region" description="Basic residues" evidence="7">
    <location>
        <begin position="109"/>
        <end position="136"/>
    </location>
</feature>
<dbReference type="GO" id="GO:0016567">
    <property type="term" value="P:protein ubiquitination"/>
    <property type="evidence" value="ECO:0007669"/>
    <property type="project" value="InterPro"/>
</dbReference>
<name>A0A9E7HG07_9LILI</name>
<reference evidence="9" key="1">
    <citation type="submission" date="2022-05" db="EMBL/GenBank/DDBJ databases">
        <title>The Musa troglodytarum L. genome provides insights into the mechanism of non-climacteric behaviour and enrichment of carotenoids.</title>
        <authorList>
            <person name="Wang J."/>
        </authorList>
    </citation>
    <scope>NUCLEOTIDE SEQUENCE</scope>
    <source>
        <tissue evidence="9">Leaf</tissue>
    </source>
</reference>
<sequence>MSLCAGHCCRGHCCRPRPSLPWRRNRDAVFRRSPHCLVAARRKRLHLRNLGIAAPTTTRRLSRPPPKKNPSLRVRGIPARRAIELRRDVLPHGFRRRPPPAVPPLRCLLRPRRPHRRRSRPCHRRPLLGRRRRRSLPRPVPAPQRYVPRPPAPGPRRLLGVPRGVLLPPPTPASPLGGVLPWELYIFVSKAKLLLEYCSESSRLWLLLRNPQVSSNFHDLAQELATLLDVLPLDDLCLAEDVREQVELLRLQCRRSNLFVHPHDENLRRKIYSFLARFDAGEEPDPADLRSTYVDGLGIGNAGACCAEIELLEEQVSNQEEDMDLSVVIGAVALTRYCRFLLFGFQEMEVESSCGDQRKASRKRPSSQGSSDFSLTIPKDLCCPISLDLMKDPVVVSTGQTYDRASISQWIDEGHRTCPNSGQTLANGGLVPNRALRSLICRWCTAHGIPIEAPDGAEVSAESLAAACTSKAAIEADKATARILVRQLSAGSQESKAVAARELRLLARTGKENRSFIAEAGAIPLLCRLFQSSNPIAQENAVTTILNISIHDGNKRRIMEEEEGCLRLTVHVLMHGLTAEARENAAATLFSLSAVHDFKKKIVDQQGAVAGLANLLMQGSTRGKRDAAMALFNLSTHPECWCRMLDLGAVPALVGALRDESVAEDAAAALQLLVRQPIVAEAVGSEDDAITNLVGLMRRGTPKGKENAVAALQELCRRGGLPVTRRVARMPALGGLIQAILFTGTMRARRKATLLVRMCRRCESPAVMACESSRGSGFGSGDASVVSVSMPVRVPVL</sequence>
<comment type="catalytic activity">
    <reaction evidence="1">
        <text>S-ubiquitinyl-[E2 ubiquitin-conjugating enzyme]-L-cysteine + [acceptor protein]-L-lysine = [E2 ubiquitin-conjugating enzyme]-L-cysteine + N(6)-ubiquitinyl-[acceptor protein]-L-lysine.</text>
        <dbReference type="EC" id="2.3.2.27"/>
    </reaction>
</comment>
<dbReference type="OrthoDB" id="629492at2759"/>
<protein>
    <recommendedName>
        <fullName evidence="3">RING-type E3 ubiquitin transferase</fullName>
        <ecNumber evidence="3">2.3.2.27</ecNumber>
    </recommendedName>
</protein>
<evidence type="ECO:0000256" key="7">
    <source>
        <dbReference type="SAM" id="MobiDB-lite"/>
    </source>
</evidence>
<dbReference type="EMBL" id="CP097510">
    <property type="protein sequence ID" value="URE30463.1"/>
    <property type="molecule type" value="Genomic_DNA"/>
</dbReference>
<dbReference type="SUPFAM" id="SSF57850">
    <property type="entry name" value="RING/U-box"/>
    <property type="match status" value="1"/>
</dbReference>
<dbReference type="Gene3D" id="1.25.10.10">
    <property type="entry name" value="Leucine-rich Repeat Variant"/>
    <property type="match status" value="2"/>
</dbReference>
<dbReference type="InterPro" id="IPR058678">
    <property type="entry name" value="ARM_PUB"/>
</dbReference>
<dbReference type="EC" id="2.3.2.27" evidence="3"/>
<feature type="domain" description="U-box" evidence="8">
    <location>
        <begin position="376"/>
        <end position="450"/>
    </location>
</feature>
<dbReference type="InterPro" id="IPR016024">
    <property type="entry name" value="ARM-type_fold"/>
</dbReference>
<dbReference type="Gene3D" id="3.30.40.10">
    <property type="entry name" value="Zinc/RING finger domain, C3HC4 (zinc finger)"/>
    <property type="match status" value="1"/>
</dbReference>
<dbReference type="GO" id="GO:0061630">
    <property type="term" value="F:ubiquitin protein ligase activity"/>
    <property type="evidence" value="ECO:0007669"/>
    <property type="project" value="UniProtKB-EC"/>
</dbReference>
<evidence type="ECO:0000313" key="9">
    <source>
        <dbReference type="EMBL" id="URE30463.1"/>
    </source>
</evidence>
<evidence type="ECO:0000256" key="4">
    <source>
        <dbReference type="ARBA" id="ARBA00022679"/>
    </source>
</evidence>
<evidence type="ECO:0000256" key="6">
    <source>
        <dbReference type="ARBA" id="ARBA00022786"/>
    </source>
</evidence>
<gene>
    <name evidence="9" type="ORF">MUK42_12987</name>
</gene>
<dbReference type="InterPro" id="IPR011989">
    <property type="entry name" value="ARM-like"/>
</dbReference>
<evidence type="ECO:0000256" key="3">
    <source>
        <dbReference type="ARBA" id="ARBA00012483"/>
    </source>
</evidence>
<comment type="pathway">
    <text evidence="2">Protein modification; protein ubiquitination.</text>
</comment>
<dbReference type="PANTHER" id="PTHR23315:SF266">
    <property type="entry name" value="U-BOX DOMAIN-CONTAINING PROTEIN 17"/>
    <property type="match status" value="1"/>
</dbReference>
<keyword evidence="4" id="KW-0808">Transferase</keyword>
<evidence type="ECO:0000256" key="1">
    <source>
        <dbReference type="ARBA" id="ARBA00000900"/>
    </source>
</evidence>
<dbReference type="SMART" id="SM00504">
    <property type="entry name" value="Ubox"/>
    <property type="match status" value="1"/>
</dbReference>
<dbReference type="InterPro" id="IPR045210">
    <property type="entry name" value="RING-Ubox_PUB"/>
</dbReference>
<dbReference type="PROSITE" id="PS51698">
    <property type="entry name" value="U_BOX"/>
    <property type="match status" value="1"/>
</dbReference>
<dbReference type="FunFam" id="3.30.40.10:FF:000562">
    <property type="entry name" value="RING-type E3 ubiquitin transferase"/>
    <property type="match status" value="1"/>
</dbReference>
<dbReference type="InterPro" id="IPR000225">
    <property type="entry name" value="Armadillo"/>
</dbReference>
<evidence type="ECO:0000259" key="8">
    <source>
        <dbReference type="PROSITE" id="PS51698"/>
    </source>
</evidence>
<keyword evidence="5" id="KW-0677">Repeat</keyword>
<accession>A0A9E7HG07</accession>
<dbReference type="Pfam" id="PF25368">
    <property type="entry name" value="PUB10_N"/>
    <property type="match status" value="1"/>
</dbReference>
<dbReference type="SMART" id="SM00185">
    <property type="entry name" value="ARM"/>
    <property type="match status" value="5"/>
</dbReference>
<proteinExistence type="predicted"/>
<feature type="compositionally biased region" description="Pro residues" evidence="7">
    <location>
        <begin position="138"/>
        <end position="154"/>
    </location>
</feature>
<dbReference type="AlphaFoldDB" id="A0A9E7HG07"/>
<dbReference type="PANTHER" id="PTHR23315">
    <property type="entry name" value="U BOX DOMAIN-CONTAINING"/>
    <property type="match status" value="1"/>
</dbReference>
<keyword evidence="10" id="KW-1185">Reference proteome</keyword>
<dbReference type="InterPro" id="IPR013083">
    <property type="entry name" value="Znf_RING/FYVE/PHD"/>
</dbReference>
<feature type="region of interest" description="Disordered" evidence="7">
    <location>
        <begin position="91"/>
        <end position="155"/>
    </location>
</feature>
<organism evidence="9 10">
    <name type="scientific">Musa troglodytarum</name>
    <name type="common">fe'i banana</name>
    <dbReference type="NCBI Taxonomy" id="320322"/>
    <lineage>
        <taxon>Eukaryota</taxon>
        <taxon>Viridiplantae</taxon>
        <taxon>Streptophyta</taxon>
        <taxon>Embryophyta</taxon>
        <taxon>Tracheophyta</taxon>
        <taxon>Spermatophyta</taxon>
        <taxon>Magnoliopsida</taxon>
        <taxon>Liliopsida</taxon>
        <taxon>Zingiberales</taxon>
        <taxon>Musaceae</taxon>
        <taxon>Musa</taxon>
    </lineage>
</organism>